<dbReference type="GO" id="GO:0005737">
    <property type="term" value="C:cytoplasm"/>
    <property type="evidence" value="ECO:0007669"/>
    <property type="project" value="TreeGrafter"/>
</dbReference>
<comment type="catalytic activity">
    <reaction evidence="10 11">
        <text>(R)-pantoate + NADP(+) = 2-dehydropantoate + NADPH + H(+)</text>
        <dbReference type="Rhea" id="RHEA:16233"/>
        <dbReference type="ChEBI" id="CHEBI:11561"/>
        <dbReference type="ChEBI" id="CHEBI:15378"/>
        <dbReference type="ChEBI" id="CHEBI:15980"/>
        <dbReference type="ChEBI" id="CHEBI:57783"/>
        <dbReference type="ChEBI" id="CHEBI:58349"/>
        <dbReference type="EC" id="1.1.1.169"/>
    </reaction>
</comment>
<comment type="function">
    <text evidence="1 11">Catalyzes the NADPH-dependent reduction of ketopantoate into pantoic acid.</text>
</comment>
<evidence type="ECO:0000313" key="14">
    <source>
        <dbReference type="EMBL" id="PAV29904.1"/>
    </source>
</evidence>
<keyword evidence="8 11" id="KW-0560">Oxidoreductase</keyword>
<dbReference type="GO" id="GO:0050661">
    <property type="term" value="F:NADP binding"/>
    <property type="evidence" value="ECO:0007669"/>
    <property type="project" value="TreeGrafter"/>
</dbReference>
<evidence type="ECO:0000256" key="4">
    <source>
        <dbReference type="ARBA" id="ARBA00013014"/>
    </source>
</evidence>
<feature type="domain" description="Ketopantoate reductase C-terminal" evidence="13">
    <location>
        <begin position="172"/>
        <end position="287"/>
    </location>
</feature>
<dbReference type="SUPFAM" id="SSF48179">
    <property type="entry name" value="6-phosphogluconate dehydrogenase C-terminal domain-like"/>
    <property type="match status" value="1"/>
</dbReference>
<keyword evidence="6 11" id="KW-0566">Pantothenate biosynthesis</keyword>
<evidence type="ECO:0000256" key="11">
    <source>
        <dbReference type="RuleBase" id="RU362068"/>
    </source>
</evidence>
<dbReference type="PANTHER" id="PTHR43765">
    <property type="entry name" value="2-DEHYDROPANTOATE 2-REDUCTASE-RELATED"/>
    <property type="match status" value="1"/>
</dbReference>
<dbReference type="Gene3D" id="3.40.50.720">
    <property type="entry name" value="NAD(P)-binding Rossmann-like Domain"/>
    <property type="match status" value="1"/>
</dbReference>
<keyword evidence="7 11" id="KW-0521">NADP</keyword>
<accession>A0A2A2IF83</accession>
<evidence type="ECO:0000256" key="10">
    <source>
        <dbReference type="ARBA" id="ARBA00048793"/>
    </source>
</evidence>
<sequence>MNIGVIGGGAIGLLISGYLSSDHNITIYVKRDEQRDSINNKGLFFSHSTKPIFVNSKLIEDMKKEDCVIICVKQSQIPSVFPKLHKADINTHFLFLQNGMGHIKFIKNMNQPVYLGVVEHGALRINDHTVMHSGNGIIKISGYNKTKQESRELIHLLDQPAFPVVMEESWSQLLAEKLVINAVINPLTALFDCKNGYISTNSYIHGLARELCREAALVLGLDDFEEQWRRVSDVVEKTAENTSSMCKDIKDNRKTEIEAITGYLIENKKNINIPYTSFVYNSIKALEVKKGITG</sequence>
<evidence type="ECO:0000256" key="5">
    <source>
        <dbReference type="ARBA" id="ARBA00019465"/>
    </source>
</evidence>
<feature type="domain" description="Ketopantoate reductase N-terminal" evidence="12">
    <location>
        <begin position="3"/>
        <end position="143"/>
    </location>
</feature>
<dbReference type="Proteomes" id="UP000218887">
    <property type="component" value="Unassembled WGS sequence"/>
</dbReference>
<evidence type="ECO:0000256" key="3">
    <source>
        <dbReference type="ARBA" id="ARBA00007870"/>
    </source>
</evidence>
<reference evidence="14 15" key="1">
    <citation type="submission" date="2017-08" db="EMBL/GenBank/DDBJ databases">
        <title>Virgibacillus indicus sp. nov. and Virgibacillus profoundi sp. nov, two moderately halophilic bacteria isolated from marine sediment by using the Microfluidic Streak Plate.</title>
        <authorList>
            <person name="Xu B."/>
            <person name="Hu B."/>
            <person name="Wang J."/>
            <person name="Zhu Y."/>
            <person name="Huang L."/>
            <person name="Du W."/>
            <person name="Huang Y."/>
        </authorList>
    </citation>
    <scope>NUCLEOTIDE SEQUENCE [LARGE SCALE GENOMIC DNA]</scope>
    <source>
        <strain evidence="14 15">IO3-P3-H5</strain>
    </source>
</reference>
<dbReference type="Gene3D" id="1.10.1040.10">
    <property type="entry name" value="N-(1-d-carboxylethyl)-l-norvaline Dehydrogenase, domain 2"/>
    <property type="match status" value="1"/>
</dbReference>
<dbReference type="EC" id="1.1.1.169" evidence="4 11"/>
<proteinExistence type="inferred from homology"/>
<protein>
    <recommendedName>
        <fullName evidence="5 11">2-dehydropantoate 2-reductase</fullName>
        <ecNumber evidence="4 11">1.1.1.169</ecNumber>
    </recommendedName>
    <alternativeName>
        <fullName evidence="9 11">Ketopantoate reductase</fullName>
    </alternativeName>
</protein>
<comment type="pathway">
    <text evidence="2 11">Cofactor biosynthesis; (R)-pantothenate biosynthesis; (R)-pantoate from 3-methyl-2-oxobutanoate: step 2/2.</text>
</comment>
<dbReference type="UniPathway" id="UPA00028">
    <property type="reaction ID" value="UER00004"/>
</dbReference>
<dbReference type="EMBL" id="NPOA01000005">
    <property type="protein sequence ID" value="PAV29904.1"/>
    <property type="molecule type" value="Genomic_DNA"/>
</dbReference>
<dbReference type="OrthoDB" id="9800163at2"/>
<dbReference type="SUPFAM" id="SSF51735">
    <property type="entry name" value="NAD(P)-binding Rossmann-fold domains"/>
    <property type="match status" value="1"/>
</dbReference>
<dbReference type="GO" id="GO:0015940">
    <property type="term" value="P:pantothenate biosynthetic process"/>
    <property type="evidence" value="ECO:0007669"/>
    <property type="project" value="UniProtKB-UniPathway"/>
</dbReference>
<evidence type="ECO:0000256" key="9">
    <source>
        <dbReference type="ARBA" id="ARBA00032024"/>
    </source>
</evidence>
<dbReference type="InterPro" id="IPR008927">
    <property type="entry name" value="6-PGluconate_DH-like_C_sf"/>
</dbReference>
<dbReference type="AlphaFoldDB" id="A0A2A2IF83"/>
<dbReference type="Pfam" id="PF02558">
    <property type="entry name" value="ApbA"/>
    <property type="match status" value="1"/>
</dbReference>
<dbReference type="InterPro" id="IPR003710">
    <property type="entry name" value="ApbA"/>
</dbReference>
<evidence type="ECO:0000259" key="12">
    <source>
        <dbReference type="Pfam" id="PF02558"/>
    </source>
</evidence>
<dbReference type="PANTHER" id="PTHR43765:SF2">
    <property type="entry name" value="2-DEHYDROPANTOATE 2-REDUCTASE"/>
    <property type="match status" value="1"/>
</dbReference>
<dbReference type="InterPro" id="IPR013332">
    <property type="entry name" value="KPR_N"/>
</dbReference>
<evidence type="ECO:0000256" key="7">
    <source>
        <dbReference type="ARBA" id="ARBA00022857"/>
    </source>
</evidence>
<keyword evidence="15" id="KW-1185">Reference proteome</keyword>
<dbReference type="RefSeq" id="WP_095655100.1">
    <property type="nucleotide sequence ID" value="NZ_NPOA01000005.1"/>
</dbReference>
<dbReference type="Pfam" id="PF08546">
    <property type="entry name" value="ApbA_C"/>
    <property type="match status" value="1"/>
</dbReference>
<dbReference type="InterPro" id="IPR013328">
    <property type="entry name" value="6PGD_dom2"/>
</dbReference>
<organism evidence="14 15">
    <name type="scientific">Virgibacillus profundi</name>
    <dbReference type="NCBI Taxonomy" id="2024555"/>
    <lineage>
        <taxon>Bacteria</taxon>
        <taxon>Bacillati</taxon>
        <taxon>Bacillota</taxon>
        <taxon>Bacilli</taxon>
        <taxon>Bacillales</taxon>
        <taxon>Bacillaceae</taxon>
        <taxon>Virgibacillus</taxon>
    </lineage>
</organism>
<comment type="similarity">
    <text evidence="3 11">Belongs to the ketopantoate reductase family.</text>
</comment>
<evidence type="ECO:0000256" key="8">
    <source>
        <dbReference type="ARBA" id="ARBA00023002"/>
    </source>
</evidence>
<dbReference type="InterPro" id="IPR013752">
    <property type="entry name" value="KPA_reductase"/>
</dbReference>
<dbReference type="GO" id="GO:0008677">
    <property type="term" value="F:2-dehydropantoate 2-reductase activity"/>
    <property type="evidence" value="ECO:0007669"/>
    <property type="project" value="UniProtKB-EC"/>
</dbReference>
<evidence type="ECO:0000259" key="13">
    <source>
        <dbReference type="Pfam" id="PF08546"/>
    </source>
</evidence>
<evidence type="ECO:0000313" key="15">
    <source>
        <dbReference type="Proteomes" id="UP000218887"/>
    </source>
</evidence>
<dbReference type="InterPro" id="IPR036291">
    <property type="entry name" value="NAD(P)-bd_dom_sf"/>
</dbReference>
<dbReference type="NCBIfam" id="TIGR00745">
    <property type="entry name" value="apbA_panE"/>
    <property type="match status" value="1"/>
</dbReference>
<evidence type="ECO:0000256" key="1">
    <source>
        <dbReference type="ARBA" id="ARBA00002919"/>
    </source>
</evidence>
<name>A0A2A2IF83_9BACI</name>
<evidence type="ECO:0000256" key="6">
    <source>
        <dbReference type="ARBA" id="ARBA00022655"/>
    </source>
</evidence>
<comment type="caution">
    <text evidence="14">The sequence shown here is derived from an EMBL/GenBank/DDBJ whole genome shotgun (WGS) entry which is preliminary data.</text>
</comment>
<evidence type="ECO:0000256" key="2">
    <source>
        <dbReference type="ARBA" id="ARBA00004994"/>
    </source>
</evidence>
<dbReference type="InterPro" id="IPR050838">
    <property type="entry name" value="Ketopantoate_reductase"/>
</dbReference>
<gene>
    <name evidence="14" type="ORF">CIL05_08475</name>
</gene>